<dbReference type="InterPro" id="IPR000847">
    <property type="entry name" value="LysR_HTH_N"/>
</dbReference>
<evidence type="ECO:0000256" key="1">
    <source>
        <dbReference type="ARBA" id="ARBA00009437"/>
    </source>
</evidence>
<keyword evidence="3" id="KW-0238">DNA-binding</keyword>
<name>A0ABC8DXD9_ECOLX</name>
<evidence type="ECO:0000313" key="7">
    <source>
        <dbReference type="Proteomes" id="UP000509260"/>
    </source>
</evidence>
<evidence type="ECO:0000313" key="6">
    <source>
        <dbReference type="EMBL" id="BCG35958.1"/>
    </source>
</evidence>
<keyword evidence="2" id="KW-0805">Transcription regulation</keyword>
<dbReference type="Proteomes" id="UP000509260">
    <property type="component" value="Chromosome"/>
</dbReference>
<dbReference type="SUPFAM" id="SSF46785">
    <property type="entry name" value="Winged helix' DNA-binding domain"/>
    <property type="match status" value="1"/>
</dbReference>
<dbReference type="Gene3D" id="3.40.190.10">
    <property type="entry name" value="Periplasmic binding protein-like II"/>
    <property type="match status" value="2"/>
</dbReference>
<feature type="domain" description="HTH lysR-type" evidence="5">
    <location>
        <begin position="1"/>
        <end position="58"/>
    </location>
</feature>
<dbReference type="AlphaFoldDB" id="A0ABC8DXD9"/>
<dbReference type="PROSITE" id="PS50931">
    <property type="entry name" value="HTH_LYSR"/>
    <property type="match status" value="1"/>
</dbReference>
<protein>
    <submittedName>
        <fullName evidence="6">LysR family transcriptional regulator</fullName>
    </submittedName>
</protein>
<dbReference type="InterPro" id="IPR036390">
    <property type="entry name" value="WH_DNA-bd_sf"/>
</dbReference>
<dbReference type="Pfam" id="PF00126">
    <property type="entry name" value="HTH_1"/>
    <property type="match status" value="1"/>
</dbReference>
<comment type="similarity">
    <text evidence="1">Belongs to the LysR transcriptional regulatory family.</text>
</comment>
<accession>A0ABC8DXD9</accession>
<proteinExistence type="inferred from homology"/>
<gene>
    <name evidence="6" type="ORF">TUM18780_11200</name>
</gene>
<dbReference type="SUPFAM" id="SSF53850">
    <property type="entry name" value="Periplasmic binding protein-like II"/>
    <property type="match status" value="1"/>
</dbReference>
<evidence type="ECO:0000256" key="3">
    <source>
        <dbReference type="ARBA" id="ARBA00023125"/>
    </source>
</evidence>
<dbReference type="Pfam" id="PF03466">
    <property type="entry name" value="LysR_substrate"/>
    <property type="match status" value="1"/>
</dbReference>
<dbReference type="CDD" id="cd05466">
    <property type="entry name" value="PBP2_LTTR_substrate"/>
    <property type="match status" value="1"/>
</dbReference>
<dbReference type="InterPro" id="IPR005119">
    <property type="entry name" value="LysR_subst-bd"/>
</dbReference>
<dbReference type="PANTHER" id="PTHR30126:SF5">
    <property type="entry name" value="HTH-TYPE TRANSCRIPTIONAL ACTIVATOR CMPR"/>
    <property type="match status" value="1"/>
</dbReference>
<dbReference type="InterPro" id="IPR036388">
    <property type="entry name" value="WH-like_DNA-bd_sf"/>
</dbReference>
<dbReference type="PANTHER" id="PTHR30126">
    <property type="entry name" value="HTH-TYPE TRANSCRIPTIONAL REGULATOR"/>
    <property type="match status" value="1"/>
</dbReference>
<reference evidence="6 7" key="1">
    <citation type="submission" date="2020-06" db="EMBL/GenBank/DDBJ databases">
        <title>Whole-genome sequencing of blaNDM-5 positive Escherichia coli isolated from a Japanese patient with no history of travel abroad.</title>
        <authorList>
            <person name="Ito Y."/>
            <person name="Aoki K."/>
            <person name="Nakayama N."/>
            <person name="Ohtsuka M."/>
            <person name="Ota M."/>
            <person name="Kaneko N."/>
            <person name="Yoshida M."/>
            <person name="Ishii Y."/>
            <person name="Tateda K."/>
            <person name="Matsuse H."/>
        </authorList>
    </citation>
    <scope>NUCLEOTIDE SEQUENCE [LARGE SCALE GENOMIC DNA]</scope>
    <source>
        <strain evidence="6 7">TUM18780</strain>
    </source>
</reference>
<organism evidence="6 7">
    <name type="scientific">Escherichia coli</name>
    <dbReference type="NCBI Taxonomy" id="562"/>
    <lineage>
        <taxon>Bacteria</taxon>
        <taxon>Pseudomonadati</taxon>
        <taxon>Pseudomonadota</taxon>
        <taxon>Gammaproteobacteria</taxon>
        <taxon>Enterobacterales</taxon>
        <taxon>Enterobacteriaceae</taxon>
        <taxon>Escherichia</taxon>
    </lineage>
</organism>
<dbReference type="EMBL" id="AP023197">
    <property type="protein sequence ID" value="BCG35958.1"/>
    <property type="molecule type" value="Genomic_DNA"/>
</dbReference>
<dbReference type="GO" id="GO:0003677">
    <property type="term" value="F:DNA binding"/>
    <property type="evidence" value="ECO:0007669"/>
    <property type="project" value="UniProtKB-KW"/>
</dbReference>
<evidence type="ECO:0000256" key="2">
    <source>
        <dbReference type="ARBA" id="ARBA00023015"/>
    </source>
</evidence>
<keyword evidence="4" id="KW-0804">Transcription</keyword>
<sequence>MDLRRFITLKTVVEEGSFLRASQKLCCTQSTVTFHIQQLEQEFSVQLFEKIGRRMCLTREGKKLLPHIYELTRVMDTLREAAKKESDPDGELRVVSGETLLSYRMPQVLQRFRQRAPKVRLSLQSLNCYVIRDALLNDEADVGVFYRVGNDDALNRRELGEQSLVLVASPQIADVDFTEPGRHNACSFIINEPQCVFRQIFESTLRQRRITVETTIELLSIESIKRCVAANIGVSYLPRFAVEKELESGELIELPFGEQSQPLRQCAHIMLEKRLARRCTFLFSVLKSVFCRDKNNAGLKPGIEITLLSFAVARPFRLVYGAYQYFWYRDGVFSPAASLSL</sequence>
<evidence type="ECO:0000256" key="4">
    <source>
        <dbReference type="ARBA" id="ARBA00023163"/>
    </source>
</evidence>
<evidence type="ECO:0000259" key="5">
    <source>
        <dbReference type="PROSITE" id="PS50931"/>
    </source>
</evidence>
<dbReference type="Gene3D" id="1.10.10.10">
    <property type="entry name" value="Winged helix-like DNA-binding domain superfamily/Winged helix DNA-binding domain"/>
    <property type="match status" value="1"/>
</dbReference>